<dbReference type="SMART" id="SM00389">
    <property type="entry name" value="HOX"/>
    <property type="match status" value="1"/>
</dbReference>
<comment type="subcellular location">
    <subcellularLocation>
        <location evidence="1 8">Nucleus</location>
    </subcellularLocation>
</comment>
<dbReference type="GO" id="GO:0006355">
    <property type="term" value="P:regulation of DNA-templated transcription"/>
    <property type="evidence" value="ECO:0007669"/>
    <property type="project" value="InterPro"/>
</dbReference>
<dbReference type="InterPro" id="IPR006563">
    <property type="entry name" value="POX_dom"/>
</dbReference>
<dbReference type="PANTHER" id="PTHR11850">
    <property type="entry name" value="HOMEOBOX PROTEIN TRANSCRIPTION FACTORS"/>
    <property type="match status" value="1"/>
</dbReference>
<evidence type="ECO:0000256" key="3">
    <source>
        <dbReference type="ARBA" id="ARBA00023015"/>
    </source>
</evidence>
<evidence type="ECO:0000256" key="4">
    <source>
        <dbReference type="ARBA" id="ARBA00023125"/>
    </source>
</evidence>
<evidence type="ECO:0000256" key="6">
    <source>
        <dbReference type="ARBA" id="ARBA00023163"/>
    </source>
</evidence>
<comment type="similarity">
    <text evidence="2">Belongs to the TALE/BELL homeobox family.</text>
</comment>
<feature type="DNA-binding region" description="Homeobox" evidence="8">
    <location>
        <begin position="263"/>
        <end position="325"/>
    </location>
</feature>
<dbReference type="SUPFAM" id="SSF46689">
    <property type="entry name" value="Homeodomain-like"/>
    <property type="match status" value="1"/>
</dbReference>
<dbReference type="PROSITE" id="PS50071">
    <property type="entry name" value="HOMEOBOX_2"/>
    <property type="match status" value="1"/>
</dbReference>
<evidence type="ECO:0000256" key="5">
    <source>
        <dbReference type="ARBA" id="ARBA00023155"/>
    </source>
</evidence>
<name>J9QGM8_ERATE</name>
<organism evidence="10">
    <name type="scientific">Eragrostis tef</name>
    <name type="common">Teff</name>
    <name type="synonym">Poa tef</name>
    <dbReference type="NCBI Taxonomy" id="110835"/>
    <lineage>
        <taxon>Eukaryota</taxon>
        <taxon>Viridiplantae</taxon>
        <taxon>Streptophyta</taxon>
        <taxon>Embryophyta</taxon>
        <taxon>Tracheophyta</taxon>
        <taxon>Spermatophyta</taxon>
        <taxon>Magnoliopsida</taxon>
        <taxon>Liliopsida</taxon>
        <taxon>Poales</taxon>
        <taxon>Poaceae</taxon>
        <taxon>PACMAD clade</taxon>
        <taxon>Chloridoideae</taxon>
        <taxon>Eragrostideae</taxon>
        <taxon>Eragrostidinae</taxon>
        <taxon>Eragrostis</taxon>
    </lineage>
</organism>
<dbReference type="Pfam" id="PF05920">
    <property type="entry name" value="Homeobox_KN"/>
    <property type="match status" value="1"/>
</dbReference>
<proteinExistence type="inferred from homology"/>
<keyword evidence="3" id="KW-0805">Transcription regulation</keyword>
<evidence type="ECO:0000256" key="8">
    <source>
        <dbReference type="PROSITE-ProRule" id="PRU00108"/>
    </source>
</evidence>
<reference evidence="10" key="1">
    <citation type="journal article" date="2012" name="Genetics">
        <title>High-throughput discovery of mutations in tef semi-dwarfing genes by next-generation sequencing analysis.</title>
        <authorList>
            <person name="Zhu Q."/>
            <person name="Smith S.M."/>
            <person name="Ayele M."/>
            <person name="Yang L."/>
            <person name="Jogi A."/>
            <person name="Chaluvadi S.R."/>
            <person name="Bennetzen J.L."/>
        </authorList>
    </citation>
    <scope>NUCLEOTIDE SEQUENCE</scope>
</reference>
<keyword evidence="6" id="KW-0804">Transcription</keyword>
<dbReference type="SMART" id="SM00574">
    <property type="entry name" value="POX"/>
    <property type="match status" value="1"/>
</dbReference>
<dbReference type="InterPro" id="IPR008422">
    <property type="entry name" value="KN_HD"/>
</dbReference>
<dbReference type="InterPro" id="IPR050224">
    <property type="entry name" value="TALE_homeobox"/>
</dbReference>
<dbReference type="EMBL" id="JN672670">
    <property type="protein sequence ID" value="AFP44693.1"/>
    <property type="molecule type" value="Genomic_DNA"/>
</dbReference>
<evidence type="ECO:0000256" key="2">
    <source>
        <dbReference type="ARBA" id="ARBA00006454"/>
    </source>
</evidence>
<dbReference type="InterPro" id="IPR001356">
    <property type="entry name" value="HD"/>
</dbReference>
<accession>J9QGM8</accession>
<keyword evidence="5 8" id="KW-0371">Homeobox</keyword>
<keyword evidence="7 8" id="KW-0539">Nucleus</keyword>
<dbReference type="AlphaFoldDB" id="J9QGM8"/>
<feature type="domain" description="Homeobox" evidence="9">
    <location>
        <begin position="261"/>
        <end position="324"/>
    </location>
</feature>
<dbReference type="Pfam" id="PF07526">
    <property type="entry name" value="POX"/>
    <property type="match status" value="1"/>
</dbReference>
<dbReference type="GO" id="GO:0005634">
    <property type="term" value="C:nucleus"/>
    <property type="evidence" value="ECO:0007669"/>
    <property type="project" value="UniProtKB-SubCell"/>
</dbReference>
<evidence type="ECO:0000256" key="1">
    <source>
        <dbReference type="ARBA" id="ARBA00004123"/>
    </source>
</evidence>
<evidence type="ECO:0000313" key="10">
    <source>
        <dbReference type="EMBL" id="AFP44693.1"/>
    </source>
</evidence>
<protein>
    <recommendedName>
        <fullName evidence="9">Homeobox domain-containing protein</fullName>
    </recommendedName>
</protein>
<sequence>MAALLQHVCSFIPNTRAEKERPLPPTLASPPLQPAMLSLPPRRLQGPRTKLDQQQAALALTLSPAYEGSLQSIVVLSGSRFLKPAQRLLDDICAALLPPEAAVVKGPSSVDIHLAASAGHHKHLRPEFRERKANLLHMQQEVTSGKNLAGELPLPFMISRILAAPAWPPAAWLGFLCLGMEVHERCNQHCQQMQMVVSSFESVPGLSSATPYASSVLKDVSKRFRRLRTIISKKIQYVSRLLEEELTSLPEGSSSGGKALAVWKPRKGRHPERAVSVLRRWFFDNFLHPYPSDEDKKMLATRTGLTQNQVSNWFGNARGRLWKPMVDEMHMLETLSSSSCSTPSLDGQVHQQMLEHHGAPPSMGVDEVQPGMMVPLGEMGGFGRMSLTLGLQHHRQQQFGGHLVG</sequence>
<evidence type="ECO:0000256" key="7">
    <source>
        <dbReference type="ARBA" id="ARBA00023242"/>
    </source>
</evidence>
<keyword evidence="4 8" id="KW-0238">DNA-binding</keyword>
<evidence type="ECO:0000259" key="9">
    <source>
        <dbReference type="PROSITE" id="PS50071"/>
    </source>
</evidence>
<dbReference type="InterPro" id="IPR009057">
    <property type="entry name" value="Homeodomain-like_sf"/>
</dbReference>
<dbReference type="CDD" id="cd00086">
    <property type="entry name" value="homeodomain"/>
    <property type="match status" value="1"/>
</dbReference>
<dbReference type="Gene3D" id="1.10.10.60">
    <property type="entry name" value="Homeodomain-like"/>
    <property type="match status" value="1"/>
</dbReference>
<dbReference type="GO" id="GO:0003677">
    <property type="term" value="F:DNA binding"/>
    <property type="evidence" value="ECO:0007669"/>
    <property type="project" value="UniProtKB-UniRule"/>
</dbReference>